<dbReference type="Proteomes" id="UP000054099">
    <property type="component" value="Unassembled WGS sequence"/>
</dbReference>
<dbReference type="SUPFAM" id="SSF50129">
    <property type="entry name" value="GroES-like"/>
    <property type="match status" value="1"/>
</dbReference>
<proteinExistence type="predicted"/>
<protein>
    <submittedName>
        <fullName evidence="3">NADPH:quinone reductase</fullName>
    </submittedName>
</protein>
<evidence type="ECO:0000259" key="2">
    <source>
        <dbReference type="SMART" id="SM00829"/>
    </source>
</evidence>
<dbReference type="SMART" id="SM00829">
    <property type="entry name" value="PKS_ER"/>
    <property type="match status" value="1"/>
</dbReference>
<dbReference type="PROSITE" id="PS01162">
    <property type="entry name" value="QOR_ZETA_CRYSTAL"/>
    <property type="match status" value="1"/>
</dbReference>
<organism evidence="3 4">
    <name type="scientific">Fictibacillus enclensis</name>
    <dbReference type="NCBI Taxonomy" id="1017270"/>
    <lineage>
        <taxon>Bacteria</taxon>
        <taxon>Bacillati</taxon>
        <taxon>Bacillota</taxon>
        <taxon>Bacilli</taxon>
        <taxon>Bacillales</taxon>
        <taxon>Fictibacillaceae</taxon>
        <taxon>Fictibacillus</taxon>
    </lineage>
</organism>
<gene>
    <name evidence="3" type="ORF">AS030_12110</name>
</gene>
<dbReference type="PANTHER" id="PTHR11695:SF294">
    <property type="entry name" value="RETICULON-4-INTERACTING PROTEIN 1, MITOCHONDRIAL"/>
    <property type="match status" value="1"/>
</dbReference>
<dbReference type="SUPFAM" id="SSF51735">
    <property type="entry name" value="NAD(P)-binding Rossmann-fold domains"/>
    <property type="match status" value="1"/>
</dbReference>
<dbReference type="GO" id="GO:0008270">
    <property type="term" value="F:zinc ion binding"/>
    <property type="evidence" value="ECO:0007669"/>
    <property type="project" value="InterPro"/>
</dbReference>
<feature type="domain" description="Enoyl reductase (ER)" evidence="2">
    <location>
        <begin position="10"/>
        <end position="308"/>
    </location>
</feature>
<evidence type="ECO:0000313" key="4">
    <source>
        <dbReference type="Proteomes" id="UP000054099"/>
    </source>
</evidence>
<dbReference type="Gene3D" id="3.90.180.10">
    <property type="entry name" value="Medium-chain alcohol dehydrogenases, catalytic domain"/>
    <property type="match status" value="1"/>
</dbReference>
<dbReference type="EMBL" id="LNQN01000002">
    <property type="protein sequence ID" value="KSU83312.1"/>
    <property type="molecule type" value="Genomic_DNA"/>
</dbReference>
<accession>A0A0V8J9I4</accession>
<evidence type="ECO:0000256" key="1">
    <source>
        <dbReference type="ARBA" id="ARBA00023002"/>
    </source>
</evidence>
<dbReference type="AlphaFoldDB" id="A0A0V8J9I4"/>
<dbReference type="GO" id="GO:0016491">
    <property type="term" value="F:oxidoreductase activity"/>
    <property type="evidence" value="ECO:0007669"/>
    <property type="project" value="UniProtKB-KW"/>
</dbReference>
<keyword evidence="1" id="KW-0560">Oxidoreductase</keyword>
<reference evidence="3 4" key="1">
    <citation type="journal article" date="2014" name="Antonie Van Leeuwenhoek">
        <title>Fictibacillus enclensis sp. nov., isolated from marine sediment.</title>
        <authorList>
            <person name="Dastager S.G."/>
            <person name="Mawlankar R."/>
            <person name="Srinivasan K."/>
            <person name="Tang S.K."/>
            <person name="Lee J.C."/>
            <person name="Ramana V.V."/>
            <person name="Shouche Y.S."/>
        </authorList>
    </citation>
    <scope>NUCLEOTIDE SEQUENCE [LARGE SCALE GENOMIC DNA]</scope>
    <source>
        <strain evidence="3 4">NIO-1003</strain>
    </source>
</reference>
<keyword evidence="4" id="KW-1185">Reference proteome</keyword>
<dbReference type="CDD" id="cd05289">
    <property type="entry name" value="MDR_like_2"/>
    <property type="match status" value="1"/>
</dbReference>
<dbReference type="InterPro" id="IPR002364">
    <property type="entry name" value="Quin_OxRdtase/zeta-crystal_CS"/>
</dbReference>
<dbReference type="Pfam" id="PF13602">
    <property type="entry name" value="ADH_zinc_N_2"/>
    <property type="match status" value="1"/>
</dbReference>
<evidence type="ECO:0000313" key="3">
    <source>
        <dbReference type="EMBL" id="KSU83312.1"/>
    </source>
</evidence>
<dbReference type="InterPro" id="IPR011032">
    <property type="entry name" value="GroES-like_sf"/>
</dbReference>
<dbReference type="InterPro" id="IPR050700">
    <property type="entry name" value="YIM1/Zinc_Alcohol_DH_Fams"/>
</dbReference>
<comment type="caution">
    <text evidence="3">The sequence shown here is derived from an EMBL/GenBank/DDBJ whole genome shotgun (WGS) entry which is preliminary data.</text>
</comment>
<dbReference type="InterPro" id="IPR013154">
    <property type="entry name" value="ADH-like_N"/>
</dbReference>
<dbReference type="RefSeq" id="WP_061972108.1">
    <property type="nucleotide sequence ID" value="NZ_FMAV01000002.1"/>
</dbReference>
<dbReference type="InterPro" id="IPR036291">
    <property type="entry name" value="NAD(P)-bd_dom_sf"/>
</dbReference>
<dbReference type="InterPro" id="IPR020843">
    <property type="entry name" value="ER"/>
</dbReference>
<dbReference type="Gene3D" id="3.40.50.720">
    <property type="entry name" value="NAD(P)-binding Rossmann-like Domain"/>
    <property type="match status" value="1"/>
</dbReference>
<dbReference type="Pfam" id="PF08240">
    <property type="entry name" value="ADH_N"/>
    <property type="match status" value="1"/>
</dbReference>
<name>A0A0V8J9I4_9BACL</name>
<dbReference type="OrthoDB" id="9792162at2"/>
<dbReference type="PANTHER" id="PTHR11695">
    <property type="entry name" value="ALCOHOL DEHYDROGENASE RELATED"/>
    <property type="match status" value="1"/>
</dbReference>
<sequence length="312" mass="33700">MKAIIINEYGGRDQLVEKNVNTPKPGPKDVLIEVYSTSVNPVDWKIREGYLKDNLQLKFPVVLGWDAAGVVKETGSAVTKFKPGDEVFTRPATERDGTYAELLAADEELVALKPKNLTFKEAASIPLVGLTAWQCLVDFAQIKEGQRVLIHAGGGGVGSFAIQLAKAKGAYVISTGSEDSESIIRESGADEFINYKSQDFTKAVQPVDIVFDTIGGDVQKNSYKVIKPGGVLVSIVSPPVQKDATNHSVKAGFVFLDPDGKELAEIGKLIEEGKIQPFVGEIFPLTQEGVRAAHELSESHHAKGKIIISVKE</sequence>